<reference evidence="1" key="1">
    <citation type="journal article" date="2021" name="Proc. Natl. Acad. Sci. U.S.A.">
        <title>A Catalog of Tens of Thousands of Viruses from Human Metagenomes Reveals Hidden Associations with Chronic Diseases.</title>
        <authorList>
            <person name="Tisza M.J."/>
            <person name="Buck C.B."/>
        </authorList>
    </citation>
    <scope>NUCLEOTIDE SEQUENCE</scope>
    <source>
        <strain evidence="1">Ct04y17</strain>
    </source>
</reference>
<evidence type="ECO:0000313" key="1">
    <source>
        <dbReference type="EMBL" id="DAF50713.1"/>
    </source>
</evidence>
<name>A0A8S5SI66_9CAUD</name>
<dbReference type="EMBL" id="BK032600">
    <property type="protein sequence ID" value="DAF50713.1"/>
    <property type="molecule type" value="Genomic_DNA"/>
</dbReference>
<protein>
    <submittedName>
        <fullName evidence="1">Uncharacterized protein</fullName>
    </submittedName>
</protein>
<accession>A0A8S5SI66</accession>
<organism evidence="1">
    <name type="scientific">Myoviridae sp. ct04y17</name>
    <dbReference type="NCBI Taxonomy" id="2827652"/>
    <lineage>
        <taxon>Viruses</taxon>
        <taxon>Duplodnaviria</taxon>
        <taxon>Heunggongvirae</taxon>
        <taxon>Uroviricota</taxon>
        <taxon>Caudoviricetes</taxon>
    </lineage>
</organism>
<proteinExistence type="predicted"/>
<sequence length="43" mass="5173">MYGRTIYQVNLINTRTGMYYNSSSLWFDTMDEAKEYILKNDLI</sequence>